<dbReference type="PROSITE" id="PS51007">
    <property type="entry name" value="CYTC"/>
    <property type="match status" value="1"/>
</dbReference>
<dbReference type="AlphaFoldDB" id="A0A1H1X8F5"/>
<dbReference type="GO" id="GO:0033573">
    <property type="term" value="C:high-affinity iron permease complex"/>
    <property type="evidence" value="ECO:0007669"/>
    <property type="project" value="InterPro"/>
</dbReference>
<dbReference type="Pfam" id="PF03239">
    <property type="entry name" value="FTR1"/>
    <property type="match status" value="1"/>
</dbReference>
<feature type="transmembrane region" description="Helical" evidence="10">
    <location>
        <begin position="594"/>
        <end position="616"/>
    </location>
</feature>
<evidence type="ECO:0000256" key="5">
    <source>
        <dbReference type="ARBA" id="ARBA00022723"/>
    </source>
</evidence>
<evidence type="ECO:0000256" key="2">
    <source>
        <dbReference type="ARBA" id="ARBA00008333"/>
    </source>
</evidence>
<dbReference type="EMBL" id="LT629751">
    <property type="protein sequence ID" value="SDT04869.1"/>
    <property type="molecule type" value="Genomic_DNA"/>
</dbReference>
<evidence type="ECO:0000256" key="6">
    <source>
        <dbReference type="ARBA" id="ARBA00022989"/>
    </source>
</evidence>
<evidence type="ECO:0000259" key="12">
    <source>
        <dbReference type="PROSITE" id="PS51007"/>
    </source>
</evidence>
<keyword evidence="5 9" id="KW-0479">Metal-binding</keyword>
<feature type="domain" description="Cytochrome c" evidence="12">
    <location>
        <begin position="130"/>
        <end position="218"/>
    </location>
</feature>
<feature type="signal peptide" evidence="11">
    <location>
        <begin position="1"/>
        <end position="25"/>
    </location>
</feature>
<feature type="transmembrane region" description="Helical" evidence="10">
    <location>
        <begin position="552"/>
        <end position="574"/>
    </location>
</feature>
<feature type="transmembrane region" description="Helical" evidence="10">
    <location>
        <begin position="410"/>
        <end position="432"/>
    </location>
</feature>
<evidence type="ECO:0000256" key="9">
    <source>
        <dbReference type="PROSITE-ProRule" id="PRU00433"/>
    </source>
</evidence>
<dbReference type="OrthoDB" id="8215804at2"/>
<keyword evidence="3 9" id="KW-0349">Heme</keyword>
<keyword evidence="7 9" id="KW-0408">Iron</keyword>
<evidence type="ECO:0000256" key="11">
    <source>
        <dbReference type="SAM" id="SignalP"/>
    </source>
</evidence>
<feature type="chain" id="PRO_5009265308" evidence="11">
    <location>
        <begin position="26"/>
        <end position="630"/>
    </location>
</feature>
<evidence type="ECO:0000256" key="7">
    <source>
        <dbReference type="ARBA" id="ARBA00023004"/>
    </source>
</evidence>
<feature type="transmembrane region" description="Helical" evidence="10">
    <location>
        <begin position="377"/>
        <end position="398"/>
    </location>
</feature>
<keyword evidence="6 10" id="KW-1133">Transmembrane helix</keyword>
<proteinExistence type="inferred from homology"/>
<name>A0A1H1X8F5_9PSED</name>
<dbReference type="Proteomes" id="UP000243359">
    <property type="component" value="Chromosome I"/>
</dbReference>
<evidence type="ECO:0000256" key="4">
    <source>
        <dbReference type="ARBA" id="ARBA00022692"/>
    </source>
</evidence>
<dbReference type="InterPro" id="IPR004923">
    <property type="entry name" value="FTR1/Fip1/EfeU"/>
</dbReference>
<comment type="similarity">
    <text evidence="2">Belongs to the oxidase-dependent Fe transporter (OFeT) (TC 9.A.10.1) family.</text>
</comment>
<dbReference type="PANTHER" id="PTHR31632:SF2">
    <property type="entry name" value="PLASMA MEMBRANE IRON PERMEASE"/>
    <property type="match status" value="1"/>
</dbReference>
<dbReference type="GO" id="GO:0009055">
    <property type="term" value="F:electron transfer activity"/>
    <property type="evidence" value="ECO:0007669"/>
    <property type="project" value="InterPro"/>
</dbReference>
<feature type="transmembrane region" description="Helical" evidence="10">
    <location>
        <begin position="444"/>
        <end position="461"/>
    </location>
</feature>
<dbReference type="RefSeq" id="WP_090350441.1">
    <property type="nucleotide sequence ID" value="NZ_LT629751.1"/>
</dbReference>
<comment type="subcellular location">
    <subcellularLocation>
        <location evidence="1">Membrane</location>
        <topology evidence="1">Multi-pass membrane protein</topology>
    </subcellularLocation>
</comment>
<keyword evidence="14" id="KW-1185">Reference proteome</keyword>
<feature type="transmembrane region" description="Helical" evidence="10">
    <location>
        <begin position="485"/>
        <end position="506"/>
    </location>
</feature>
<keyword evidence="8 10" id="KW-0472">Membrane</keyword>
<dbReference type="Pfam" id="PF13442">
    <property type="entry name" value="Cytochrome_CBB3"/>
    <property type="match status" value="1"/>
</dbReference>
<gene>
    <name evidence="13" type="ORF">SAMN05216221_3324</name>
</gene>
<dbReference type="GO" id="GO:0046872">
    <property type="term" value="F:metal ion binding"/>
    <property type="evidence" value="ECO:0007669"/>
    <property type="project" value="UniProtKB-KW"/>
</dbReference>
<dbReference type="PANTHER" id="PTHR31632">
    <property type="entry name" value="IRON TRANSPORTER FTH1"/>
    <property type="match status" value="1"/>
</dbReference>
<reference evidence="14" key="1">
    <citation type="submission" date="2016-10" db="EMBL/GenBank/DDBJ databases">
        <authorList>
            <person name="Varghese N."/>
            <person name="Submissions S."/>
        </authorList>
    </citation>
    <scope>NUCLEOTIDE SEQUENCE [LARGE SCALE GENOMIC DNA]</scope>
    <source>
        <strain evidence="14">KCTC 32247</strain>
    </source>
</reference>
<evidence type="ECO:0000256" key="10">
    <source>
        <dbReference type="SAM" id="Phobius"/>
    </source>
</evidence>
<evidence type="ECO:0000256" key="3">
    <source>
        <dbReference type="ARBA" id="ARBA00022617"/>
    </source>
</evidence>
<dbReference type="InterPro" id="IPR036909">
    <property type="entry name" value="Cyt_c-like_dom_sf"/>
</dbReference>
<dbReference type="STRING" id="1392877.SAMN05216221_3324"/>
<keyword evidence="11" id="KW-0732">Signal</keyword>
<evidence type="ECO:0000313" key="13">
    <source>
        <dbReference type="EMBL" id="SDT04869.1"/>
    </source>
</evidence>
<keyword evidence="4 10" id="KW-0812">Transmembrane</keyword>
<evidence type="ECO:0000256" key="1">
    <source>
        <dbReference type="ARBA" id="ARBA00004141"/>
    </source>
</evidence>
<evidence type="ECO:0000256" key="8">
    <source>
        <dbReference type="ARBA" id="ARBA00023136"/>
    </source>
</evidence>
<evidence type="ECO:0000313" key="14">
    <source>
        <dbReference type="Proteomes" id="UP000243359"/>
    </source>
</evidence>
<dbReference type="GO" id="GO:0015093">
    <property type="term" value="F:ferrous iron transmembrane transporter activity"/>
    <property type="evidence" value="ECO:0007669"/>
    <property type="project" value="TreeGrafter"/>
</dbReference>
<dbReference type="GO" id="GO:0020037">
    <property type="term" value="F:heme binding"/>
    <property type="evidence" value="ECO:0007669"/>
    <property type="project" value="InterPro"/>
</dbReference>
<protein>
    <submittedName>
        <fullName evidence="13">High-affinity iron transporter</fullName>
    </submittedName>
</protein>
<dbReference type="Gene3D" id="1.10.760.10">
    <property type="entry name" value="Cytochrome c-like domain"/>
    <property type="match status" value="1"/>
</dbReference>
<sequence>MLTRKRFLSWLLLPVLALCSLMALAEPEGAAQALHLLSYLGADYPATVAAGQVVDSGEYQEQLEFHGVLQGLVVALPASTGKDALVQGVARLGDSIRQRRDGAEVATQARRLAAELVASYRISLAPRIIPDPARGAALFAQQCSVCHGERGLGDGPAGIGLEPPPANMRDAARMDRLSLYDLYNSIGLGVEGTDMPAFAAELDERQRWDLASHVAGFSADPAAAGAARFSLEQLASLTPQQVAAEQGPQALAAFRAQRAQPPQPQRDPRQLLDFARDTLAQSLAAYRDGQRDQAYDLAVAAYLEGFELVESALDNVAAEQRKATERALMAYRQGLQEGVPLAQAEQRLAAANAELARCAELLGGDGLSGSLSFLSSLLILLREGVEAILVLAAILAYLRNTGQEAATRSVHLGWGLALLAGVATWALAAWVLDVSGAQRELLEGFTALFASVVVLWIGVWMHDRRHAAAWQDYIKSSLLGSGERLGFAVLAFFSVYRELFEVILFYETLWLQAGPTGHGMVLAGAGAALALLLGLAWVILRGSRRLPLTTFFSINAVLLCVLSVVFAGQGIAALQEAGVLGLHPLRFVEVDWLGIHPDALSLGAQALALTAIAVLYGRSHLATRRDGAAA</sequence>
<feature type="transmembrane region" description="Helical" evidence="10">
    <location>
        <begin position="518"/>
        <end position="540"/>
    </location>
</feature>
<accession>A0A1H1X8F5</accession>
<organism evidence="13 14">
    <name type="scientific">Pseudomonas oryzae</name>
    <dbReference type="NCBI Taxonomy" id="1392877"/>
    <lineage>
        <taxon>Bacteria</taxon>
        <taxon>Pseudomonadati</taxon>
        <taxon>Pseudomonadota</taxon>
        <taxon>Gammaproteobacteria</taxon>
        <taxon>Pseudomonadales</taxon>
        <taxon>Pseudomonadaceae</taxon>
        <taxon>Pseudomonas</taxon>
    </lineage>
</organism>
<dbReference type="SUPFAM" id="SSF46626">
    <property type="entry name" value="Cytochrome c"/>
    <property type="match status" value="1"/>
</dbReference>
<dbReference type="InterPro" id="IPR009056">
    <property type="entry name" value="Cyt_c-like_dom"/>
</dbReference>